<dbReference type="Gene3D" id="3.30.200.20">
    <property type="entry name" value="Phosphorylase Kinase, domain 1"/>
    <property type="match status" value="1"/>
</dbReference>
<dbReference type="EMBL" id="CAJVPY010008097">
    <property type="protein sequence ID" value="CAG8691377.1"/>
    <property type="molecule type" value="Genomic_DNA"/>
</dbReference>
<sequence>VFTIWTLIMIADNSVISQDSKYSEWLEKLKENDDIKHFDHSEFENVKKIGRGGYGTVYYANYRGTEIVFKKPIDEDIKTFVNEPKCRPTISQILYHLDELSEVAFEVIMNNTAKYNK</sequence>
<dbReference type="Proteomes" id="UP000789405">
    <property type="component" value="Unassembled WGS sequence"/>
</dbReference>
<dbReference type="InterPro" id="IPR011009">
    <property type="entry name" value="Kinase-like_dom_sf"/>
</dbReference>
<reference evidence="2" key="1">
    <citation type="submission" date="2021-06" db="EMBL/GenBank/DDBJ databases">
        <authorList>
            <person name="Kallberg Y."/>
            <person name="Tangrot J."/>
            <person name="Rosling A."/>
        </authorList>
    </citation>
    <scope>NUCLEOTIDE SEQUENCE</scope>
    <source>
        <strain evidence="2">MA453B</strain>
    </source>
</reference>
<keyword evidence="1" id="KW-0067">ATP-binding</keyword>
<keyword evidence="1" id="KW-0547">Nucleotide-binding</keyword>
<evidence type="ECO:0000313" key="2">
    <source>
        <dbReference type="EMBL" id="CAG8691377.1"/>
    </source>
</evidence>
<dbReference type="OrthoDB" id="2441994at2759"/>
<protein>
    <submittedName>
        <fullName evidence="2">28669_t:CDS:1</fullName>
    </submittedName>
</protein>
<accession>A0A9N9EUU0</accession>
<organism evidence="2 3">
    <name type="scientific">Dentiscutata erythropus</name>
    <dbReference type="NCBI Taxonomy" id="1348616"/>
    <lineage>
        <taxon>Eukaryota</taxon>
        <taxon>Fungi</taxon>
        <taxon>Fungi incertae sedis</taxon>
        <taxon>Mucoromycota</taxon>
        <taxon>Glomeromycotina</taxon>
        <taxon>Glomeromycetes</taxon>
        <taxon>Diversisporales</taxon>
        <taxon>Gigasporaceae</taxon>
        <taxon>Dentiscutata</taxon>
    </lineage>
</organism>
<proteinExistence type="predicted"/>
<name>A0A9N9EUU0_9GLOM</name>
<feature type="binding site" evidence="1">
    <location>
        <position position="70"/>
    </location>
    <ligand>
        <name>ATP</name>
        <dbReference type="ChEBI" id="CHEBI:30616"/>
    </ligand>
</feature>
<dbReference type="GO" id="GO:0005524">
    <property type="term" value="F:ATP binding"/>
    <property type="evidence" value="ECO:0007669"/>
    <property type="project" value="UniProtKB-UniRule"/>
</dbReference>
<evidence type="ECO:0000256" key="1">
    <source>
        <dbReference type="PROSITE-ProRule" id="PRU10141"/>
    </source>
</evidence>
<evidence type="ECO:0000313" key="3">
    <source>
        <dbReference type="Proteomes" id="UP000789405"/>
    </source>
</evidence>
<keyword evidence="3" id="KW-1185">Reference proteome</keyword>
<dbReference type="AlphaFoldDB" id="A0A9N9EUU0"/>
<dbReference type="InterPro" id="IPR017441">
    <property type="entry name" value="Protein_kinase_ATP_BS"/>
</dbReference>
<comment type="caution">
    <text evidence="2">The sequence shown here is derived from an EMBL/GenBank/DDBJ whole genome shotgun (WGS) entry which is preliminary data.</text>
</comment>
<dbReference type="PROSITE" id="PS00107">
    <property type="entry name" value="PROTEIN_KINASE_ATP"/>
    <property type="match status" value="1"/>
</dbReference>
<dbReference type="SUPFAM" id="SSF56112">
    <property type="entry name" value="Protein kinase-like (PK-like)"/>
    <property type="match status" value="1"/>
</dbReference>
<feature type="non-terminal residue" evidence="2">
    <location>
        <position position="1"/>
    </location>
</feature>
<gene>
    <name evidence="2" type="ORF">DERYTH_LOCUS12401</name>
</gene>